<dbReference type="PANTHER" id="PTHR43570">
    <property type="entry name" value="ALDEHYDE DEHYDROGENASE"/>
    <property type="match status" value="1"/>
</dbReference>
<dbReference type="AlphaFoldDB" id="A0A0W0S515"/>
<dbReference type="PANTHER" id="PTHR43570:SF20">
    <property type="entry name" value="ALDEHYDE DEHYDROGENASE ALDX-RELATED"/>
    <property type="match status" value="1"/>
</dbReference>
<feature type="domain" description="Aldehyde dehydrogenase" evidence="8">
    <location>
        <begin position="13"/>
        <end position="430"/>
    </location>
</feature>
<dbReference type="PIRSF" id="PIRSF036492">
    <property type="entry name" value="ALDH"/>
    <property type="match status" value="1"/>
</dbReference>
<keyword evidence="3" id="KW-0520">NAD</keyword>
<organism evidence="9 10">
    <name type="scientific">Legionella brunensis</name>
    <dbReference type="NCBI Taxonomy" id="29422"/>
    <lineage>
        <taxon>Bacteria</taxon>
        <taxon>Pseudomonadati</taxon>
        <taxon>Pseudomonadota</taxon>
        <taxon>Gammaproteobacteria</taxon>
        <taxon>Legionellales</taxon>
        <taxon>Legionellaceae</taxon>
        <taxon>Legionella</taxon>
    </lineage>
</organism>
<evidence type="ECO:0000256" key="6">
    <source>
        <dbReference type="PROSITE-ProRule" id="PRU10007"/>
    </source>
</evidence>
<comment type="similarity">
    <text evidence="1 4 7">Belongs to the aldehyde dehydrogenase family.</text>
</comment>
<name>A0A0W0S515_9GAMM</name>
<evidence type="ECO:0000256" key="2">
    <source>
        <dbReference type="ARBA" id="ARBA00023002"/>
    </source>
</evidence>
<dbReference type="Proteomes" id="UP000054742">
    <property type="component" value="Unassembled WGS sequence"/>
</dbReference>
<keyword evidence="10" id="KW-1185">Reference proteome</keyword>
<feature type="active site" evidence="5">
    <location>
        <position position="243"/>
    </location>
</feature>
<evidence type="ECO:0000256" key="3">
    <source>
        <dbReference type="ARBA" id="ARBA00023027"/>
    </source>
</evidence>
<gene>
    <name evidence="9" type="ORF">Lbru_2527</name>
</gene>
<dbReference type="GO" id="GO:0004029">
    <property type="term" value="F:aldehyde dehydrogenase (NAD+) activity"/>
    <property type="evidence" value="ECO:0007669"/>
    <property type="project" value="TreeGrafter"/>
</dbReference>
<dbReference type="PROSITE" id="PS00687">
    <property type="entry name" value="ALDEHYDE_DEHYDR_GLU"/>
    <property type="match status" value="1"/>
</dbReference>
<dbReference type="SUPFAM" id="SSF53720">
    <property type="entry name" value="ALDH-like"/>
    <property type="match status" value="1"/>
</dbReference>
<dbReference type="RefSeq" id="WP_058442501.1">
    <property type="nucleotide sequence ID" value="NZ_CAAAHU010000004.1"/>
</dbReference>
<reference evidence="9 10" key="1">
    <citation type="submission" date="2015-11" db="EMBL/GenBank/DDBJ databases">
        <title>Genomic analysis of 38 Legionella species identifies large and diverse effector repertoires.</title>
        <authorList>
            <person name="Burstein D."/>
            <person name="Amaro F."/>
            <person name="Zusman T."/>
            <person name="Lifshitz Z."/>
            <person name="Cohen O."/>
            <person name="Gilbert J.A."/>
            <person name="Pupko T."/>
            <person name="Shuman H.A."/>
            <person name="Segal G."/>
        </authorList>
    </citation>
    <scope>NUCLEOTIDE SEQUENCE [LARGE SCALE GENOMIC DNA]</scope>
    <source>
        <strain evidence="9 10">ATCC 43878</strain>
    </source>
</reference>
<evidence type="ECO:0000259" key="8">
    <source>
        <dbReference type="Pfam" id="PF00171"/>
    </source>
</evidence>
<dbReference type="EMBL" id="LNXV01000033">
    <property type="protein sequence ID" value="KTC78235.1"/>
    <property type="molecule type" value="Genomic_DNA"/>
</dbReference>
<dbReference type="InterPro" id="IPR015590">
    <property type="entry name" value="Aldehyde_DH_dom"/>
</dbReference>
<keyword evidence="2 4" id="KW-0560">Oxidoreductase</keyword>
<protein>
    <recommendedName>
        <fullName evidence="4">Aldehyde dehydrogenase</fullName>
    </recommendedName>
</protein>
<evidence type="ECO:0000256" key="1">
    <source>
        <dbReference type="ARBA" id="ARBA00009986"/>
    </source>
</evidence>
<evidence type="ECO:0000256" key="5">
    <source>
        <dbReference type="PIRSR" id="PIRSR036492-1"/>
    </source>
</evidence>
<dbReference type="Gene3D" id="3.40.605.10">
    <property type="entry name" value="Aldehyde Dehydrogenase, Chain A, domain 1"/>
    <property type="match status" value="1"/>
</dbReference>
<dbReference type="InterPro" id="IPR029510">
    <property type="entry name" value="Ald_DH_CS_GLU"/>
</dbReference>
<accession>A0A0W0S515</accession>
<dbReference type="GO" id="GO:0005737">
    <property type="term" value="C:cytoplasm"/>
    <property type="evidence" value="ECO:0007669"/>
    <property type="project" value="TreeGrafter"/>
</dbReference>
<evidence type="ECO:0000256" key="4">
    <source>
        <dbReference type="PIRNR" id="PIRNR036492"/>
    </source>
</evidence>
<dbReference type="InterPro" id="IPR016162">
    <property type="entry name" value="Ald_DH_N"/>
</dbReference>
<dbReference type="InterPro" id="IPR016163">
    <property type="entry name" value="Ald_DH_C"/>
</dbReference>
<dbReference type="PATRIC" id="fig|29422.6.peg.2690"/>
<dbReference type="GO" id="GO:0006081">
    <property type="term" value="P:aldehyde metabolic process"/>
    <property type="evidence" value="ECO:0007669"/>
    <property type="project" value="InterPro"/>
</dbReference>
<dbReference type="InterPro" id="IPR016161">
    <property type="entry name" value="Ald_DH/histidinol_DH"/>
</dbReference>
<proteinExistence type="inferred from homology"/>
<sequence>MELSLVFSQLKEQFSKHPYPSVKERRTSLLTLKKLLQNHAEDIAKAVNEDFSHRARYETLLLEVFPLINAINYCLKNLKKWTKPRERHVSWLFKPAFAYLLPQPLGVVGVVVPWNYPVLLALGPSIYALAAGDRVMIKNSELTPKTGEILGKLIKNSTLNNQIVVVNGGVEVAEKFISLPFGHLLFTGSTKVGKLVMKGAAENLTPVTLELGGKSPAFISTTINENHFSRLFMGKIVNAGQTCIAPDYLLIPKGWEKRIENFVKDFINCHYPQLSVNQDYSSIISTAHQERLNAILHDACQKGASLVQIGQDEKENRKMPFYLLFNVNNTMKVMQEEIFGPLLPVISYSSLTHAIEKINSLPNPLVIYYFGNDRSEKEVLEKRTLSGALTINDTLTHIAIDSLPFGGVGQSGMGHYHGQEGFDIFSKLKPVFVQRRFTTVQWFYPPHGKLIKFLLGWVAGIKLKEKR</sequence>
<dbReference type="OrthoDB" id="9812625at2"/>
<comment type="caution">
    <text evidence="9">The sequence shown here is derived from an EMBL/GenBank/DDBJ whole genome shotgun (WGS) entry which is preliminary data.</text>
</comment>
<evidence type="ECO:0000313" key="10">
    <source>
        <dbReference type="Proteomes" id="UP000054742"/>
    </source>
</evidence>
<dbReference type="InterPro" id="IPR012394">
    <property type="entry name" value="Aldehyde_DH_NAD(P)"/>
</dbReference>
<evidence type="ECO:0000256" key="7">
    <source>
        <dbReference type="RuleBase" id="RU003345"/>
    </source>
</evidence>
<dbReference type="Gene3D" id="3.40.309.10">
    <property type="entry name" value="Aldehyde Dehydrogenase, Chain A, domain 2"/>
    <property type="match status" value="1"/>
</dbReference>
<feature type="active site" evidence="5 6">
    <location>
        <position position="210"/>
    </location>
</feature>
<dbReference type="STRING" id="29422.Lbru_2527"/>
<dbReference type="Pfam" id="PF00171">
    <property type="entry name" value="Aldedh"/>
    <property type="match status" value="1"/>
</dbReference>
<evidence type="ECO:0000313" key="9">
    <source>
        <dbReference type="EMBL" id="KTC78235.1"/>
    </source>
</evidence>